<organism evidence="2 3">
    <name type="scientific">Erythrobacter longus</name>
    <dbReference type="NCBI Taxonomy" id="1044"/>
    <lineage>
        <taxon>Bacteria</taxon>
        <taxon>Pseudomonadati</taxon>
        <taxon>Pseudomonadota</taxon>
        <taxon>Alphaproteobacteria</taxon>
        <taxon>Sphingomonadales</taxon>
        <taxon>Erythrobacteraceae</taxon>
        <taxon>Erythrobacter/Porphyrobacter group</taxon>
        <taxon>Erythrobacter</taxon>
    </lineage>
</organism>
<dbReference type="EMBL" id="JMIW01000009">
    <property type="protein sequence ID" value="KEO88531.1"/>
    <property type="molecule type" value="Genomic_DNA"/>
</dbReference>
<protein>
    <submittedName>
        <fullName evidence="2">Uncharacterized protein</fullName>
    </submittedName>
</protein>
<feature type="signal peptide" evidence="1">
    <location>
        <begin position="1"/>
        <end position="19"/>
    </location>
</feature>
<name>A0A074M233_ERYLO</name>
<keyword evidence="1" id="KW-0732">Signal</keyword>
<keyword evidence="3" id="KW-1185">Reference proteome</keyword>
<sequence length="61" mass="6580">MLKHLFFCTIAVLAVPACAPGGGEEKDGDKPSSAPFGYEFAQAHDPSIVRLDTADRRRTAF</sequence>
<accession>A0A074M233</accession>
<gene>
    <name evidence="2" type="ORF">EH31_16360</name>
</gene>
<evidence type="ECO:0000313" key="2">
    <source>
        <dbReference type="EMBL" id="KEO88531.1"/>
    </source>
</evidence>
<evidence type="ECO:0000313" key="3">
    <source>
        <dbReference type="Proteomes" id="UP000027647"/>
    </source>
</evidence>
<reference evidence="2 3" key="1">
    <citation type="submission" date="2014-04" db="EMBL/GenBank/DDBJ databases">
        <title>A comprehensive comparison of genomes of Erythrobacter spp. strains.</title>
        <authorList>
            <person name="Zheng Q."/>
        </authorList>
    </citation>
    <scope>NUCLEOTIDE SEQUENCE [LARGE SCALE GENOMIC DNA]</scope>
    <source>
        <strain evidence="2 3">DSM 6997</strain>
    </source>
</reference>
<dbReference type="STRING" id="1044.EH31_16360"/>
<comment type="caution">
    <text evidence="2">The sequence shown here is derived from an EMBL/GenBank/DDBJ whole genome shotgun (WGS) entry which is preliminary data.</text>
</comment>
<feature type="chain" id="PRO_5001698869" evidence="1">
    <location>
        <begin position="20"/>
        <end position="61"/>
    </location>
</feature>
<proteinExistence type="predicted"/>
<evidence type="ECO:0000256" key="1">
    <source>
        <dbReference type="SAM" id="SignalP"/>
    </source>
</evidence>
<dbReference type="RefSeq" id="WP_034962058.1">
    <property type="nucleotide sequence ID" value="NZ_JMIW01000009.1"/>
</dbReference>
<dbReference type="AlphaFoldDB" id="A0A074M233"/>
<dbReference type="Proteomes" id="UP000027647">
    <property type="component" value="Unassembled WGS sequence"/>
</dbReference>